<evidence type="ECO:0000313" key="1">
    <source>
        <dbReference type="EMBL" id="MBB4154144.1"/>
    </source>
</evidence>
<comment type="caution">
    <text evidence="1">The sequence shown here is derived from an EMBL/GenBank/DDBJ whole genome shotgun (WGS) entry which is preliminary data.</text>
</comment>
<dbReference type="AlphaFoldDB" id="A0A840FEI8"/>
<gene>
    <name evidence="1" type="ORF">GGQ80_002054</name>
</gene>
<dbReference type="EMBL" id="JACIEV010000005">
    <property type="protein sequence ID" value="MBB4154144.1"/>
    <property type="molecule type" value="Genomic_DNA"/>
</dbReference>
<keyword evidence="2" id="KW-1185">Reference proteome</keyword>
<proteinExistence type="predicted"/>
<sequence length="92" mass="9390">MSARAIAAVGAACTVAVGAPYAVTSAAAALGRHDVNGMPFHQVTGDRDAERLGRGEERAAVHVVGNTRDGAPLTSGNASRVSHAFERIENHG</sequence>
<dbReference type="RefSeq" id="WP_183984393.1">
    <property type="nucleotide sequence ID" value="NZ_JACIEV010000005.1"/>
</dbReference>
<accession>A0A840FEI8</accession>
<name>A0A840FEI8_9SPHN</name>
<evidence type="ECO:0000313" key="2">
    <source>
        <dbReference type="Proteomes" id="UP000529795"/>
    </source>
</evidence>
<organism evidence="1 2">
    <name type="scientific">Sphingomonas jinjuensis</name>
    <dbReference type="NCBI Taxonomy" id="535907"/>
    <lineage>
        <taxon>Bacteria</taxon>
        <taxon>Pseudomonadati</taxon>
        <taxon>Pseudomonadota</taxon>
        <taxon>Alphaproteobacteria</taxon>
        <taxon>Sphingomonadales</taxon>
        <taxon>Sphingomonadaceae</taxon>
        <taxon>Sphingomonas</taxon>
    </lineage>
</organism>
<reference evidence="1 2" key="1">
    <citation type="submission" date="2020-08" db="EMBL/GenBank/DDBJ databases">
        <title>Genomic Encyclopedia of Type Strains, Phase IV (KMG-IV): sequencing the most valuable type-strain genomes for metagenomic binning, comparative biology and taxonomic classification.</title>
        <authorList>
            <person name="Goeker M."/>
        </authorList>
    </citation>
    <scope>NUCLEOTIDE SEQUENCE [LARGE SCALE GENOMIC DNA]</scope>
    <source>
        <strain evidence="1 2">YC6723</strain>
    </source>
</reference>
<protein>
    <submittedName>
        <fullName evidence="1">Uncharacterized protein</fullName>
    </submittedName>
</protein>
<dbReference type="Proteomes" id="UP000529795">
    <property type="component" value="Unassembled WGS sequence"/>
</dbReference>